<dbReference type="SMART" id="SM00490">
    <property type="entry name" value="HELICc"/>
    <property type="match status" value="1"/>
</dbReference>
<dbReference type="GO" id="GO:0005524">
    <property type="term" value="F:ATP binding"/>
    <property type="evidence" value="ECO:0007669"/>
    <property type="project" value="UniProtKB-KW"/>
</dbReference>
<dbReference type="InterPro" id="IPR011709">
    <property type="entry name" value="DEAD-box_helicase_OB_fold"/>
</dbReference>
<dbReference type="GO" id="GO:0003724">
    <property type="term" value="F:RNA helicase activity"/>
    <property type="evidence" value="ECO:0007669"/>
    <property type="project" value="UniProtKB-EC"/>
</dbReference>
<comment type="similarity">
    <text evidence="1">Belongs to the DEAD box helicase family. DEAH subfamily.</text>
</comment>
<accession>A0A516X3I3</accession>
<dbReference type="InterPro" id="IPR010222">
    <property type="entry name" value="RNA_helicase_HrpA"/>
</dbReference>
<evidence type="ECO:0000259" key="9">
    <source>
        <dbReference type="PROSITE" id="PS51192"/>
    </source>
</evidence>
<dbReference type="InterPro" id="IPR007502">
    <property type="entry name" value="Helicase-assoc_dom"/>
</dbReference>
<dbReference type="NCBIfam" id="TIGR01967">
    <property type="entry name" value="DEAH_box_HrpA"/>
    <property type="match status" value="1"/>
</dbReference>
<dbReference type="FunFam" id="3.40.50.300:FF:000575">
    <property type="entry name" value="ATP-dependent helicase hrpA"/>
    <property type="match status" value="1"/>
</dbReference>
<dbReference type="Pfam" id="PF07717">
    <property type="entry name" value="OB_NTP_bind"/>
    <property type="match status" value="1"/>
</dbReference>
<dbReference type="Pfam" id="PF21010">
    <property type="entry name" value="HA2_C"/>
    <property type="match status" value="1"/>
</dbReference>
<evidence type="ECO:0000256" key="3">
    <source>
        <dbReference type="ARBA" id="ARBA00022741"/>
    </source>
</evidence>
<feature type="domain" description="Helicase ATP-binding" evidence="9">
    <location>
        <begin position="131"/>
        <end position="294"/>
    </location>
</feature>
<dbReference type="PROSITE" id="PS51192">
    <property type="entry name" value="HELICASE_ATP_BIND_1"/>
    <property type="match status" value="1"/>
</dbReference>
<feature type="region of interest" description="Disordered" evidence="8">
    <location>
        <begin position="1"/>
        <end position="57"/>
    </location>
</feature>
<dbReference type="Proteomes" id="UP000317344">
    <property type="component" value="Chromosome"/>
</dbReference>
<evidence type="ECO:0000313" key="11">
    <source>
        <dbReference type="EMBL" id="QDQ97628.1"/>
    </source>
</evidence>
<dbReference type="EC" id="3.6.4.13" evidence="2"/>
<dbReference type="NCBIfam" id="NF008348">
    <property type="entry name" value="PRK11131.1"/>
    <property type="match status" value="1"/>
</dbReference>
<feature type="compositionally biased region" description="Pro residues" evidence="8">
    <location>
        <begin position="1"/>
        <end position="10"/>
    </location>
</feature>
<organism evidence="11 12">
    <name type="scientific">Tomitella fengzijianii</name>
    <dbReference type="NCBI Taxonomy" id="2597660"/>
    <lineage>
        <taxon>Bacteria</taxon>
        <taxon>Bacillati</taxon>
        <taxon>Actinomycetota</taxon>
        <taxon>Actinomycetes</taxon>
        <taxon>Mycobacteriales</taxon>
        <taxon>Tomitella</taxon>
    </lineage>
</organism>
<evidence type="ECO:0000256" key="2">
    <source>
        <dbReference type="ARBA" id="ARBA00012552"/>
    </source>
</evidence>
<evidence type="ECO:0000256" key="5">
    <source>
        <dbReference type="ARBA" id="ARBA00022806"/>
    </source>
</evidence>
<evidence type="ECO:0000256" key="8">
    <source>
        <dbReference type="SAM" id="MobiDB-lite"/>
    </source>
</evidence>
<dbReference type="CDD" id="cd18791">
    <property type="entry name" value="SF2_C_RHA"/>
    <property type="match status" value="1"/>
</dbReference>
<keyword evidence="5 11" id="KW-0347">Helicase</keyword>
<keyword evidence="4 11" id="KW-0378">Hydrolase</keyword>
<evidence type="ECO:0000256" key="4">
    <source>
        <dbReference type="ARBA" id="ARBA00022801"/>
    </source>
</evidence>
<dbReference type="Gene3D" id="3.40.50.300">
    <property type="entry name" value="P-loop containing nucleotide triphosphate hydrolases"/>
    <property type="match status" value="2"/>
</dbReference>
<dbReference type="FunFam" id="3.40.50.300:FF:000439">
    <property type="entry name" value="ATP-dependent RNA helicase HrpA"/>
    <property type="match status" value="1"/>
</dbReference>
<dbReference type="SMART" id="SM00487">
    <property type="entry name" value="DEXDc"/>
    <property type="match status" value="1"/>
</dbReference>
<feature type="domain" description="Helicase C-terminal" evidence="10">
    <location>
        <begin position="335"/>
        <end position="498"/>
    </location>
</feature>
<dbReference type="Gene3D" id="1.20.120.1080">
    <property type="match status" value="1"/>
</dbReference>
<reference evidence="11 12" key="1">
    <citation type="submission" date="2019-07" db="EMBL/GenBank/DDBJ databases">
        <title>Tomitella cavernea sp. nov., an actinomycete isolated from soil.</title>
        <authorList>
            <person name="Cheng J."/>
        </authorList>
    </citation>
    <scope>NUCLEOTIDE SEQUENCE [LARGE SCALE GENOMIC DNA]</scope>
    <source>
        <strain evidence="11 12">HY188</strain>
    </source>
</reference>
<name>A0A516X3I3_9ACTN</name>
<dbReference type="SMART" id="SM00847">
    <property type="entry name" value="HA2"/>
    <property type="match status" value="1"/>
</dbReference>
<comment type="catalytic activity">
    <reaction evidence="7">
        <text>ATP + H2O = ADP + phosphate + H(+)</text>
        <dbReference type="Rhea" id="RHEA:13065"/>
        <dbReference type="ChEBI" id="CHEBI:15377"/>
        <dbReference type="ChEBI" id="CHEBI:15378"/>
        <dbReference type="ChEBI" id="CHEBI:30616"/>
        <dbReference type="ChEBI" id="CHEBI:43474"/>
        <dbReference type="ChEBI" id="CHEBI:456216"/>
        <dbReference type="EC" id="3.6.4.13"/>
    </reaction>
</comment>
<evidence type="ECO:0000313" key="12">
    <source>
        <dbReference type="Proteomes" id="UP000317344"/>
    </source>
</evidence>
<keyword evidence="6" id="KW-0067">ATP-binding</keyword>
<dbReference type="EMBL" id="CP041765">
    <property type="protein sequence ID" value="QDQ97628.1"/>
    <property type="molecule type" value="Genomic_DNA"/>
</dbReference>
<dbReference type="GO" id="GO:0003723">
    <property type="term" value="F:RNA binding"/>
    <property type="evidence" value="ECO:0007669"/>
    <property type="project" value="TreeGrafter"/>
</dbReference>
<dbReference type="FunFam" id="1.20.120.1080:FF:000005">
    <property type="entry name" value="ATP-dependent helicase HrpA"/>
    <property type="match status" value="1"/>
</dbReference>
<dbReference type="InterPro" id="IPR027417">
    <property type="entry name" value="P-loop_NTPase"/>
</dbReference>
<sequence>MTPKQSPPAGAPASRRRRGGRRRRGPQGASGAPDAPSRDQGARDQGAQPRDDGPEATALRRELRARLDSVMLRDERRLRRRIDSAPAIADLAAAEEQVTASQHRVERRRASVPAVTYPEALPVSARREDVKKAIADNQVVIVAGETGSGKTTQLPKMCLELGLGVRGLIGHTQPRRIAARTVAERVAEELDRPPGDTVGYTVRFTDHVTDDTLIKVMTDGILLNEIQRDRMLRRYDVLIIDEAHERSLNIDFILGYLKQLLPRRPDLKVIITSATIDPERFAEHFAVDGAPAPIIEVSGRTFPVEMRYRPLTVERGTTDAPMLVDRDPLDAIGEAVDELVAAGPGDILVFLAGEREIRDTADALRDRRYRNTEILPLYSRLSAAEQHRVFSAHTGRRIVLSTNVAETSLTVPGIRYVIDPGTARISRYSVRTKVQRLPIEPISQASARQRAGRCGRVADGICIRLYSEEDFEARPAFTEPEILRTNLAAVILQMTALGLGDLAAFPFVEPPDPRAVRDGLTLLEELGAIVRTTGAGSGAPQRLTDTGRALARLPVDPRMGRMLLEAQRTGCLRELLVIVSAISMQDVRERPADHQQDADAKHARFAVKGSDFLARLRLWEYLGEQRRALGSSAYRRMCKSEYLHFMRIREWQDLHGQLRQIAREMGWQANEAPASEDTIHQALLSGLLSHIGARDGDKRDYLGARGARFAIFPGSSLFKGQPRWVMAGELVETSRLWAREVARIEPEWVEKLAPDLVKHAYSEPHWSIKHAAPMAYEKVTLYGVPLVARRLAPYGRVDREASRDLFIRHALVEGEWRTDHAFLEHNRSLLEDALDLEDRARRRDIVVRDDDLFDFYDRRLPADIVSGRHFDSWWKKARRTDPTLLDFTADTVTNEDAGAVAGADYPDAWQQGQIRLDLDYRFEPGHPEDGVTVRIPVELLPQVRSAGFDWLVPGMREELATTLIRSLPKQLRRSVVPAPDFAAAALARVRPRSEPLVNALARELSQLGSCRIAPGDFRTDSLPDHLRVSFAAVDRRGRELGRSTSLAELRGSLAGHIRDTTVRDGQEHARPAATVWTSETLGEVPEQVVSEVAGQKVVGFPTLSVDTPATPGAPAAVAVTVVSTRPEQAAAMRTGTRRLLLNSVPGLGKRLLSVLSTADRLVAGQYPFGGPDGLVDDVHECAVDEAMMRAGGPVRDPDAFERLKAAVGPSARAAAPGIAASAVEIVRCWGNLQLTIDEAAASPAVAEATVEDVRQQRADLVRPGFLLEAGSARAAQIPRYLRAAAMRLESAPSAGGRENQGMDVLDRVYGALERYLESCPPGVAESSAVQDVFWMIEELRVGLFAQKMGTARQVSEKRIMRVIGTLPR</sequence>
<dbReference type="SUPFAM" id="SSF52540">
    <property type="entry name" value="P-loop containing nucleoside triphosphate hydrolases"/>
    <property type="match status" value="1"/>
</dbReference>
<keyword evidence="12" id="KW-1185">Reference proteome</keyword>
<dbReference type="InterPro" id="IPR001650">
    <property type="entry name" value="Helicase_C-like"/>
</dbReference>
<dbReference type="SMART" id="SM00382">
    <property type="entry name" value="AAA"/>
    <property type="match status" value="1"/>
</dbReference>
<dbReference type="CDD" id="cd17989">
    <property type="entry name" value="DEXHc_HrpA"/>
    <property type="match status" value="1"/>
</dbReference>
<dbReference type="Pfam" id="PF11898">
    <property type="entry name" value="DUF3418"/>
    <property type="match status" value="1"/>
</dbReference>
<keyword evidence="3" id="KW-0547">Nucleotide-binding</keyword>
<dbReference type="InterPro" id="IPR011545">
    <property type="entry name" value="DEAD/DEAH_box_helicase_dom"/>
</dbReference>
<dbReference type="Pfam" id="PF00271">
    <property type="entry name" value="Helicase_C"/>
    <property type="match status" value="1"/>
</dbReference>
<dbReference type="InterPro" id="IPR024590">
    <property type="entry name" value="HrpA_C"/>
</dbReference>
<gene>
    <name evidence="11" type="primary">hrpA</name>
    <name evidence="11" type="ORF">FO059_10210</name>
</gene>
<dbReference type="InterPro" id="IPR003593">
    <property type="entry name" value="AAA+_ATPase"/>
</dbReference>
<evidence type="ECO:0000256" key="7">
    <source>
        <dbReference type="ARBA" id="ARBA00047984"/>
    </source>
</evidence>
<feature type="compositionally biased region" description="Basic residues" evidence="8">
    <location>
        <begin position="14"/>
        <end position="25"/>
    </location>
</feature>
<protein>
    <recommendedName>
        <fullName evidence="2">RNA helicase</fullName>
        <ecNumber evidence="2">3.6.4.13</ecNumber>
    </recommendedName>
</protein>
<evidence type="ECO:0000256" key="6">
    <source>
        <dbReference type="ARBA" id="ARBA00022840"/>
    </source>
</evidence>
<dbReference type="PANTHER" id="PTHR18934">
    <property type="entry name" value="ATP-DEPENDENT RNA HELICASE"/>
    <property type="match status" value="1"/>
</dbReference>
<dbReference type="OrthoDB" id="9805617at2"/>
<dbReference type="GO" id="GO:0016887">
    <property type="term" value="F:ATP hydrolysis activity"/>
    <property type="evidence" value="ECO:0007669"/>
    <property type="project" value="RHEA"/>
</dbReference>
<dbReference type="InterPro" id="IPR014001">
    <property type="entry name" value="Helicase_ATP-bd"/>
</dbReference>
<dbReference type="KEGG" id="toy:FO059_10210"/>
<proteinExistence type="inferred from homology"/>
<dbReference type="Pfam" id="PF00270">
    <property type="entry name" value="DEAD"/>
    <property type="match status" value="1"/>
</dbReference>
<evidence type="ECO:0000259" key="10">
    <source>
        <dbReference type="PROSITE" id="PS51194"/>
    </source>
</evidence>
<reference evidence="11 12" key="2">
    <citation type="submission" date="2019-07" db="EMBL/GenBank/DDBJ databases">
        <authorList>
            <person name="Huang Y."/>
        </authorList>
    </citation>
    <scope>NUCLEOTIDE SEQUENCE [LARGE SCALE GENOMIC DNA]</scope>
    <source>
        <strain evidence="11 12">HY188</strain>
    </source>
</reference>
<evidence type="ECO:0000256" key="1">
    <source>
        <dbReference type="ARBA" id="ARBA00008792"/>
    </source>
</evidence>
<dbReference type="PROSITE" id="PS51194">
    <property type="entry name" value="HELICASE_CTER"/>
    <property type="match status" value="1"/>
</dbReference>
<dbReference type="PANTHER" id="PTHR18934:SF99">
    <property type="entry name" value="ATP-DEPENDENT RNA HELICASE DHX37-RELATED"/>
    <property type="match status" value="1"/>
</dbReference>